<sequence length="189" mass="19520">MLASCKPPPTDEAGARGALAEAPDAPSEPIDSPDTTAAFWAPSSTPGRLLYGNPGERPLLALGCLEGGANTPGSIRFTRMAQADEGAGAFMAIVGNFHIIRMPVDAVEVGQSFVWQGEIAADDPDLEALTGRRPFTLTIPGAGMLTIEPDDQSRSLIAQCRGQFDEDGVAADNGAEELSGAPDLPASAE</sequence>
<accession>A0A1Y6FEW0</accession>
<feature type="region of interest" description="Disordered" evidence="1">
    <location>
        <begin position="1"/>
        <end position="36"/>
    </location>
</feature>
<organism evidence="2 3">
    <name type="scientific">Altererythrobacter xiamenensis</name>
    <dbReference type="NCBI Taxonomy" id="1316679"/>
    <lineage>
        <taxon>Bacteria</taxon>
        <taxon>Pseudomonadati</taxon>
        <taxon>Pseudomonadota</taxon>
        <taxon>Alphaproteobacteria</taxon>
        <taxon>Sphingomonadales</taxon>
        <taxon>Erythrobacteraceae</taxon>
        <taxon>Altererythrobacter</taxon>
    </lineage>
</organism>
<gene>
    <name evidence="2" type="ORF">SAMN06297468_2210</name>
</gene>
<feature type="region of interest" description="Disordered" evidence="1">
    <location>
        <begin position="168"/>
        <end position="189"/>
    </location>
</feature>
<name>A0A1Y6FEW0_9SPHN</name>
<dbReference type="Proteomes" id="UP000194420">
    <property type="component" value="Unassembled WGS sequence"/>
</dbReference>
<feature type="compositionally biased region" description="Pro residues" evidence="1">
    <location>
        <begin position="1"/>
        <end position="10"/>
    </location>
</feature>
<evidence type="ECO:0000313" key="3">
    <source>
        <dbReference type="Proteomes" id="UP000194420"/>
    </source>
</evidence>
<keyword evidence="3" id="KW-1185">Reference proteome</keyword>
<evidence type="ECO:0000313" key="2">
    <source>
        <dbReference type="EMBL" id="SMQ73488.1"/>
    </source>
</evidence>
<protein>
    <submittedName>
        <fullName evidence="2">Uncharacterized protein</fullName>
    </submittedName>
</protein>
<proteinExistence type="predicted"/>
<dbReference type="AlphaFoldDB" id="A0A1Y6FEW0"/>
<reference evidence="3" key="1">
    <citation type="submission" date="2017-04" db="EMBL/GenBank/DDBJ databases">
        <authorList>
            <person name="Varghese N."/>
            <person name="Submissions S."/>
        </authorList>
    </citation>
    <scope>NUCLEOTIDE SEQUENCE [LARGE SCALE GENOMIC DNA]</scope>
</reference>
<dbReference type="EMBL" id="FXWG01000003">
    <property type="protein sequence ID" value="SMQ73488.1"/>
    <property type="molecule type" value="Genomic_DNA"/>
</dbReference>
<evidence type="ECO:0000256" key="1">
    <source>
        <dbReference type="SAM" id="MobiDB-lite"/>
    </source>
</evidence>